<evidence type="ECO:0000313" key="3">
    <source>
        <dbReference type="Proteomes" id="UP001597326"/>
    </source>
</evidence>
<evidence type="ECO:0000313" key="2">
    <source>
        <dbReference type="EMBL" id="MFD1891123.1"/>
    </source>
</evidence>
<name>A0ABW4S0C6_9ACTN</name>
<feature type="domain" description="SseB protein N-terminal" evidence="1">
    <location>
        <begin position="39"/>
        <end position="155"/>
    </location>
</feature>
<dbReference type="Proteomes" id="UP001597326">
    <property type="component" value="Unassembled WGS sequence"/>
</dbReference>
<proteinExistence type="predicted"/>
<dbReference type="Pfam" id="PF07179">
    <property type="entry name" value="SseB"/>
    <property type="match status" value="1"/>
</dbReference>
<sequence>MSPHDLPAGAALLAHGQRLAQPSAAFAGDHGDPDPTVRAAIAAAQDQVGYLRALAALCTSRLLMPIVAHGDESMDGPDPNRHAEMAAVKLAGPDGSQALLAFTGIDSLQAWQRQARPVPCTLDDLAATVAESGASHLLLDVAGPVPYELGPELVAELAQGHRLVEVAPGEFGWMYLAEQGQDDQQR</sequence>
<organism evidence="2 3">
    <name type="scientific">Luteococcus peritonei</name>
    <dbReference type="NCBI Taxonomy" id="88874"/>
    <lineage>
        <taxon>Bacteria</taxon>
        <taxon>Bacillati</taxon>
        <taxon>Actinomycetota</taxon>
        <taxon>Actinomycetes</taxon>
        <taxon>Propionibacteriales</taxon>
        <taxon>Propionibacteriaceae</taxon>
        <taxon>Luteococcus</taxon>
    </lineage>
</organism>
<dbReference type="InterPro" id="IPR009839">
    <property type="entry name" value="SseB_N"/>
</dbReference>
<accession>A0ABW4S0C6</accession>
<protein>
    <submittedName>
        <fullName evidence="2">SseB family protein</fullName>
    </submittedName>
</protein>
<keyword evidence="3" id="KW-1185">Reference proteome</keyword>
<evidence type="ECO:0000259" key="1">
    <source>
        <dbReference type="Pfam" id="PF07179"/>
    </source>
</evidence>
<dbReference type="RefSeq" id="WP_343875306.1">
    <property type="nucleotide sequence ID" value="NZ_BAAAIX010000030.1"/>
</dbReference>
<dbReference type="EMBL" id="JBHUFZ010000029">
    <property type="protein sequence ID" value="MFD1891123.1"/>
    <property type="molecule type" value="Genomic_DNA"/>
</dbReference>
<gene>
    <name evidence="2" type="ORF">ACFSCS_13165</name>
</gene>
<comment type="caution">
    <text evidence="2">The sequence shown here is derived from an EMBL/GenBank/DDBJ whole genome shotgun (WGS) entry which is preliminary data.</text>
</comment>
<reference evidence="3" key="1">
    <citation type="journal article" date="2019" name="Int. J. Syst. Evol. Microbiol.">
        <title>The Global Catalogue of Microorganisms (GCM) 10K type strain sequencing project: providing services to taxonomists for standard genome sequencing and annotation.</title>
        <authorList>
            <consortium name="The Broad Institute Genomics Platform"/>
            <consortium name="The Broad Institute Genome Sequencing Center for Infectious Disease"/>
            <person name="Wu L."/>
            <person name="Ma J."/>
        </authorList>
    </citation>
    <scope>NUCLEOTIDE SEQUENCE [LARGE SCALE GENOMIC DNA]</scope>
    <source>
        <strain evidence="3">CAIM 431</strain>
    </source>
</reference>